<keyword evidence="2" id="KW-1185">Reference proteome</keyword>
<evidence type="ECO:0000313" key="2">
    <source>
        <dbReference type="Proteomes" id="UP001519460"/>
    </source>
</evidence>
<dbReference type="AlphaFoldDB" id="A0ABD0KRL1"/>
<gene>
    <name evidence="1" type="ORF">BaRGS_00018861</name>
</gene>
<comment type="caution">
    <text evidence="1">The sequence shown here is derived from an EMBL/GenBank/DDBJ whole genome shotgun (WGS) entry which is preliminary data.</text>
</comment>
<dbReference type="Proteomes" id="UP001519460">
    <property type="component" value="Unassembled WGS sequence"/>
</dbReference>
<sequence length="86" mass="9240">MAASIFLRRPPSDATATTPRCILSTATALHRGAREQSVSLSLQLSVSPLRDSHWHNSSRCAYTTTPTTPAGFALEALSLEPLGDKF</sequence>
<reference evidence="1 2" key="1">
    <citation type="journal article" date="2023" name="Sci. Data">
        <title>Genome assembly of the Korean intertidal mud-creeper Batillaria attramentaria.</title>
        <authorList>
            <person name="Patra A.K."/>
            <person name="Ho P.T."/>
            <person name="Jun S."/>
            <person name="Lee S.J."/>
            <person name="Kim Y."/>
            <person name="Won Y.J."/>
        </authorList>
    </citation>
    <scope>NUCLEOTIDE SEQUENCE [LARGE SCALE GENOMIC DNA]</scope>
    <source>
        <strain evidence="1">Wonlab-2016</strain>
    </source>
</reference>
<protein>
    <submittedName>
        <fullName evidence="1">Uncharacterized protein</fullName>
    </submittedName>
</protein>
<accession>A0ABD0KRL1</accession>
<dbReference type="EMBL" id="JACVVK020000133">
    <property type="protein sequence ID" value="KAK7489839.1"/>
    <property type="molecule type" value="Genomic_DNA"/>
</dbReference>
<evidence type="ECO:0000313" key="1">
    <source>
        <dbReference type="EMBL" id="KAK7489839.1"/>
    </source>
</evidence>
<proteinExistence type="predicted"/>
<name>A0ABD0KRL1_9CAEN</name>
<organism evidence="1 2">
    <name type="scientific">Batillaria attramentaria</name>
    <dbReference type="NCBI Taxonomy" id="370345"/>
    <lineage>
        <taxon>Eukaryota</taxon>
        <taxon>Metazoa</taxon>
        <taxon>Spiralia</taxon>
        <taxon>Lophotrochozoa</taxon>
        <taxon>Mollusca</taxon>
        <taxon>Gastropoda</taxon>
        <taxon>Caenogastropoda</taxon>
        <taxon>Sorbeoconcha</taxon>
        <taxon>Cerithioidea</taxon>
        <taxon>Batillariidae</taxon>
        <taxon>Batillaria</taxon>
    </lineage>
</organism>